<accession>A0ACB8T6B3</accession>
<reference evidence="1" key="1">
    <citation type="submission" date="2021-03" db="EMBL/GenBank/DDBJ databases">
        <authorList>
            <consortium name="DOE Joint Genome Institute"/>
            <person name="Ahrendt S."/>
            <person name="Looney B.P."/>
            <person name="Miyauchi S."/>
            <person name="Morin E."/>
            <person name="Drula E."/>
            <person name="Courty P.E."/>
            <person name="Chicoki N."/>
            <person name="Fauchery L."/>
            <person name="Kohler A."/>
            <person name="Kuo A."/>
            <person name="Labutti K."/>
            <person name="Pangilinan J."/>
            <person name="Lipzen A."/>
            <person name="Riley R."/>
            <person name="Andreopoulos W."/>
            <person name="He G."/>
            <person name="Johnson J."/>
            <person name="Barry K.W."/>
            <person name="Grigoriev I.V."/>
            <person name="Nagy L."/>
            <person name="Hibbett D."/>
            <person name="Henrissat B."/>
            <person name="Matheny P.B."/>
            <person name="Labbe J."/>
            <person name="Martin F."/>
        </authorList>
    </citation>
    <scope>NUCLEOTIDE SEQUENCE</scope>
    <source>
        <strain evidence="1">HHB10654</strain>
    </source>
</reference>
<keyword evidence="2" id="KW-1185">Reference proteome</keyword>
<gene>
    <name evidence="1" type="ORF">BV25DRAFT_1990040</name>
</gene>
<reference evidence="1" key="2">
    <citation type="journal article" date="2022" name="New Phytol.">
        <title>Evolutionary transition to the ectomycorrhizal habit in the genomes of a hyperdiverse lineage of mushroom-forming fungi.</title>
        <authorList>
            <person name="Looney B."/>
            <person name="Miyauchi S."/>
            <person name="Morin E."/>
            <person name="Drula E."/>
            <person name="Courty P.E."/>
            <person name="Kohler A."/>
            <person name="Kuo A."/>
            <person name="LaButti K."/>
            <person name="Pangilinan J."/>
            <person name="Lipzen A."/>
            <person name="Riley R."/>
            <person name="Andreopoulos W."/>
            <person name="He G."/>
            <person name="Johnson J."/>
            <person name="Nolan M."/>
            <person name="Tritt A."/>
            <person name="Barry K.W."/>
            <person name="Grigoriev I.V."/>
            <person name="Nagy L.G."/>
            <person name="Hibbett D."/>
            <person name="Henrissat B."/>
            <person name="Matheny P.B."/>
            <person name="Labbe J."/>
            <person name="Martin F.M."/>
        </authorList>
    </citation>
    <scope>NUCLEOTIDE SEQUENCE</scope>
    <source>
        <strain evidence="1">HHB10654</strain>
    </source>
</reference>
<dbReference type="Proteomes" id="UP000814140">
    <property type="component" value="Unassembled WGS sequence"/>
</dbReference>
<organism evidence="1 2">
    <name type="scientific">Artomyces pyxidatus</name>
    <dbReference type="NCBI Taxonomy" id="48021"/>
    <lineage>
        <taxon>Eukaryota</taxon>
        <taxon>Fungi</taxon>
        <taxon>Dikarya</taxon>
        <taxon>Basidiomycota</taxon>
        <taxon>Agaricomycotina</taxon>
        <taxon>Agaricomycetes</taxon>
        <taxon>Russulales</taxon>
        <taxon>Auriscalpiaceae</taxon>
        <taxon>Artomyces</taxon>
    </lineage>
</organism>
<sequence length="424" mass="44836">MDKSLDEIVSASRTKGPRRGAGRRNTGGRATILGTSGPGPAAKARVAANLAANGPKATSAAQPADKIIVSNLPADVNEAQVKDLFATTVGPLREVNLHYDSAGRSKGVASVSFQKRGDGTKAYQQYNNRLIDGISFAGFLRMHIDSLRASRRLVASTWPSVSLWAALGLANRNPCGALPSTLGLWATPSLFATPFAMRADEHVASSMSRLSFNLPTPYGQLTGLINLMFCNLAWFRDEGYLADSGLREVAESWSTLDVLAFIRCRCKEVPVEEVWTSVYQGLGPKLRTDGPARFRLPSFRLPSNPLNARLTNLTLLLPAAIVVEFRSALPPAERPMKIEVVVDPSRLAPAPTLASRVAPATNGAAAADGTQPARRGVGGARGRGGRRGGRKGGERPAKSVADLDAEMEDYTASNGPAAPATAAA</sequence>
<evidence type="ECO:0000313" key="2">
    <source>
        <dbReference type="Proteomes" id="UP000814140"/>
    </source>
</evidence>
<evidence type="ECO:0000313" key="1">
    <source>
        <dbReference type="EMBL" id="KAI0064280.1"/>
    </source>
</evidence>
<dbReference type="EMBL" id="MU277199">
    <property type="protein sequence ID" value="KAI0064280.1"/>
    <property type="molecule type" value="Genomic_DNA"/>
</dbReference>
<comment type="caution">
    <text evidence="1">The sequence shown here is derived from an EMBL/GenBank/DDBJ whole genome shotgun (WGS) entry which is preliminary data.</text>
</comment>
<name>A0ACB8T6B3_9AGAM</name>
<protein>
    <submittedName>
        <fullName evidence="1">Uncharacterized protein</fullName>
    </submittedName>
</protein>
<proteinExistence type="predicted"/>